<comment type="caution">
    <text evidence="2">The sequence shown here is derived from an EMBL/GenBank/DDBJ whole genome shotgun (WGS) entry which is preliminary data.</text>
</comment>
<dbReference type="InterPro" id="IPR041657">
    <property type="entry name" value="HTH_17"/>
</dbReference>
<evidence type="ECO:0000313" key="2">
    <source>
        <dbReference type="EMBL" id="KZD11965.1"/>
    </source>
</evidence>
<dbReference type="NCBIfam" id="TIGR01764">
    <property type="entry name" value="excise"/>
    <property type="match status" value="1"/>
</dbReference>
<organism evidence="2 3">
    <name type="scientific">Oceanibaculum pacificum</name>
    <dbReference type="NCBI Taxonomy" id="580166"/>
    <lineage>
        <taxon>Bacteria</taxon>
        <taxon>Pseudomonadati</taxon>
        <taxon>Pseudomonadota</taxon>
        <taxon>Alphaproteobacteria</taxon>
        <taxon>Rhodospirillales</taxon>
        <taxon>Oceanibaculaceae</taxon>
        <taxon>Oceanibaculum</taxon>
    </lineage>
</organism>
<gene>
    <name evidence="2" type="ORF">AUP43_05680</name>
</gene>
<keyword evidence="3" id="KW-1185">Reference proteome</keyword>
<proteinExistence type="predicted"/>
<evidence type="ECO:0000259" key="1">
    <source>
        <dbReference type="Pfam" id="PF12728"/>
    </source>
</evidence>
<dbReference type="InterPro" id="IPR010093">
    <property type="entry name" value="SinI_DNA-bd"/>
</dbReference>
<reference evidence="2 3" key="1">
    <citation type="submission" date="2015-12" db="EMBL/GenBank/DDBJ databases">
        <title>Genome sequence of Oceanibaculum pacificum MCCC 1A02656.</title>
        <authorList>
            <person name="Lu L."/>
            <person name="Lai Q."/>
            <person name="Shao Z."/>
            <person name="Qian P."/>
        </authorList>
    </citation>
    <scope>NUCLEOTIDE SEQUENCE [LARGE SCALE GENOMIC DNA]</scope>
    <source>
        <strain evidence="2 3">MCCC 1A02656</strain>
    </source>
</reference>
<sequence length="63" mass="6754">MLTDNGNQVELPEILAYSVASAARALGVSKSLIHGLIREGDLPAIKVGRRTLILATEIEKRLA</sequence>
<dbReference type="Pfam" id="PF12728">
    <property type="entry name" value="HTH_17"/>
    <property type="match status" value="1"/>
</dbReference>
<accession>A0A154WES2</accession>
<name>A0A154WES2_9PROT</name>
<dbReference type="GO" id="GO:0003677">
    <property type="term" value="F:DNA binding"/>
    <property type="evidence" value="ECO:0007669"/>
    <property type="project" value="InterPro"/>
</dbReference>
<feature type="domain" description="Helix-turn-helix" evidence="1">
    <location>
        <begin position="17"/>
        <end position="62"/>
    </location>
</feature>
<protein>
    <recommendedName>
        <fullName evidence="1">Helix-turn-helix domain-containing protein</fullName>
    </recommendedName>
</protein>
<dbReference type="Proteomes" id="UP000076400">
    <property type="component" value="Unassembled WGS sequence"/>
</dbReference>
<dbReference type="EMBL" id="LPXN01000068">
    <property type="protein sequence ID" value="KZD11965.1"/>
    <property type="molecule type" value="Genomic_DNA"/>
</dbReference>
<dbReference type="AlphaFoldDB" id="A0A154WES2"/>
<dbReference type="RefSeq" id="WP_067553443.1">
    <property type="nucleotide sequence ID" value="NZ_LPXN01000068.1"/>
</dbReference>
<dbReference type="OrthoDB" id="7226381at2"/>
<evidence type="ECO:0000313" key="3">
    <source>
        <dbReference type="Proteomes" id="UP000076400"/>
    </source>
</evidence>